<dbReference type="Gene3D" id="1.10.443.10">
    <property type="entry name" value="Intergrase catalytic core"/>
    <property type="match status" value="1"/>
</dbReference>
<evidence type="ECO:0000256" key="4">
    <source>
        <dbReference type="ARBA" id="ARBA00023172"/>
    </source>
</evidence>
<dbReference type="Proteomes" id="UP000199682">
    <property type="component" value="Unassembled WGS sequence"/>
</dbReference>
<dbReference type="InterPro" id="IPR002104">
    <property type="entry name" value="Integrase_catalytic"/>
</dbReference>
<dbReference type="Pfam" id="PF22022">
    <property type="entry name" value="Phage_int_M"/>
    <property type="match status" value="1"/>
</dbReference>
<keyword evidence="2" id="KW-0229">DNA integration</keyword>
<evidence type="ECO:0000259" key="5">
    <source>
        <dbReference type="PROSITE" id="PS51898"/>
    </source>
</evidence>
<evidence type="ECO:0000313" key="6">
    <source>
        <dbReference type="EMBL" id="SDL62570.1"/>
    </source>
</evidence>
<evidence type="ECO:0000256" key="1">
    <source>
        <dbReference type="ARBA" id="ARBA00008857"/>
    </source>
</evidence>
<dbReference type="PANTHER" id="PTHR30629">
    <property type="entry name" value="PROPHAGE INTEGRASE"/>
    <property type="match status" value="1"/>
</dbReference>
<reference evidence="7" key="1">
    <citation type="submission" date="2016-10" db="EMBL/GenBank/DDBJ databases">
        <authorList>
            <person name="Varghese N."/>
            <person name="Submissions S."/>
        </authorList>
    </citation>
    <scope>NUCLEOTIDE SEQUENCE [LARGE SCALE GENOMIC DNA]</scope>
    <source>
        <strain evidence="7">DSM 44796</strain>
    </source>
</reference>
<dbReference type="InterPro" id="IPR013762">
    <property type="entry name" value="Integrase-like_cat_sf"/>
</dbReference>
<gene>
    <name evidence="6" type="ORF">SAMN04488074_11299</name>
</gene>
<dbReference type="Gene3D" id="1.10.150.130">
    <property type="match status" value="1"/>
</dbReference>
<feature type="domain" description="Tyr recombinase" evidence="5">
    <location>
        <begin position="186"/>
        <end position="382"/>
    </location>
</feature>
<keyword evidence="4" id="KW-0233">DNA recombination</keyword>
<keyword evidence="3" id="KW-0238">DNA-binding</keyword>
<dbReference type="AlphaFoldDB" id="A0A1G9LKV6"/>
<evidence type="ECO:0000313" key="7">
    <source>
        <dbReference type="Proteomes" id="UP000199682"/>
    </source>
</evidence>
<comment type="similarity">
    <text evidence="1">Belongs to the 'phage' integrase family.</text>
</comment>
<dbReference type="GO" id="GO:0003677">
    <property type="term" value="F:DNA binding"/>
    <property type="evidence" value="ECO:0007669"/>
    <property type="project" value="UniProtKB-KW"/>
</dbReference>
<dbReference type="EMBL" id="FNET01000012">
    <property type="protein sequence ID" value="SDL62570.1"/>
    <property type="molecule type" value="Genomic_DNA"/>
</dbReference>
<dbReference type="InterPro" id="IPR010998">
    <property type="entry name" value="Integrase_recombinase_N"/>
</dbReference>
<dbReference type="InterPro" id="IPR053876">
    <property type="entry name" value="Phage_int_M"/>
</dbReference>
<dbReference type="GO" id="GO:0006310">
    <property type="term" value="P:DNA recombination"/>
    <property type="evidence" value="ECO:0007669"/>
    <property type="project" value="UniProtKB-KW"/>
</dbReference>
<evidence type="ECO:0000256" key="3">
    <source>
        <dbReference type="ARBA" id="ARBA00023125"/>
    </source>
</evidence>
<dbReference type="PANTHER" id="PTHR30629:SF2">
    <property type="entry name" value="PROPHAGE INTEGRASE INTS-RELATED"/>
    <property type="match status" value="1"/>
</dbReference>
<evidence type="ECO:0000256" key="2">
    <source>
        <dbReference type="ARBA" id="ARBA00022908"/>
    </source>
</evidence>
<dbReference type="InterPro" id="IPR050808">
    <property type="entry name" value="Phage_Integrase"/>
</dbReference>
<dbReference type="SUPFAM" id="SSF56349">
    <property type="entry name" value="DNA breaking-rejoining enzymes"/>
    <property type="match status" value="1"/>
</dbReference>
<accession>A0A1G9LKV6</accession>
<sequence length="392" mass="43249">MGRPRLQVGTHGNIRTEQAGPKRWRARCRYRDFDGKVYEVERYGTSKSNAIDRLKAAIRDWVTPVAGALITPSTRFSEVARMWLTAIEADAERGLRSFGSLDTYRNRLDKIVLPAVGELSMNEVTTPTLDTLCKKVRDASSASSAKTVRSILGGVCALAVSHGALEINPVREVGPLESKRARNKPTQSRALSGEQVLDLLAKLDADEQAGRDDLPDLIRFFLGTGERTGEALCAHWPDLDEQAKVINMSGNVIRARGRGRIVNRGKTENAVRPIPLADWCVTMLVTRRTTAENLDGPIFPSTTGTIREATNVRNRAWKPFTVRVGYEWVTFRTFRRTVATLLDEAGLTARQIADVLGHARPSMTQDVYMGRRAPGRAAADALGAVIDGEDRK</sequence>
<dbReference type="PROSITE" id="PS51898">
    <property type="entry name" value="TYR_RECOMBINASE"/>
    <property type="match status" value="1"/>
</dbReference>
<dbReference type="Pfam" id="PF00589">
    <property type="entry name" value="Phage_integrase"/>
    <property type="match status" value="1"/>
</dbReference>
<dbReference type="InterPro" id="IPR011010">
    <property type="entry name" value="DNA_brk_join_enz"/>
</dbReference>
<proteinExistence type="inferred from homology"/>
<name>A0A1G9LKV6_9PSEU</name>
<organism evidence="6 7">
    <name type="scientific">Lentzea albidocapillata subsp. violacea</name>
    <dbReference type="NCBI Taxonomy" id="128104"/>
    <lineage>
        <taxon>Bacteria</taxon>
        <taxon>Bacillati</taxon>
        <taxon>Actinomycetota</taxon>
        <taxon>Actinomycetes</taxon>
        <taxon>Pseudonocardiales</taxon>
        <taxon>Pseudonocardiaceae</taxon>
        <taxon>Lentzea</taxon>
    </lineage>
</organism>
<dbReference type="CDD" id="cd01189">
    <property type="entry name" value="INT_ICEBs1_C_like"/>
    <property type="match status" value="1"/>
</dbReference>
<protein>
    <submittedName>
        <fullName evidence="6">Site-specific recombinase XerD</fullName>
    </submittedName>
</protein>
<dbReference type="GO" id="GO:0015074">
    <property type="term" value="P:DNA integration"/>
    <property type="evidence" value="ECO:0007669"/>
    <property type="project" value="UniProtKB-KW"/>
</dbReference>